<dbReference type="GO" id="GO:0045259">
    <property type="term" value="C:proton-transporting ATP synthase complex"/>
    <property type="evidence" value="ECO:0007669"/>
    <property type="project" value="UniProtKB-KW"/>
</dbReference>
<geneLocation type="mitochondrion" evidence="14"/>
<dbReference type="GO" id="GO:0031966">
    <property type="term" value="C:mitochondrial membrane"/>
    <property type="evidence" value="ECO:0007669"/>
    <property type="project" value="UniProtKB-SubCell"/>
</dbReference>
<keyword evidence="11 13" id="KW-0472">Membrane</keyword>
<dbReference type="Pfam" id="PF00895">
    <property type="entry name" value="ATP-synt_8"/>
    <property type="match status" value="1"/>
</dbReference>
<evidence type="ECO:0000256" key="9">
    <source>
        <dbReference type="ARBA" id="ARBA00023065"/>
    </source>
</evidence>
<keyword evidence="9 12" id="KW-0406">Ion transport</keyword>
<evidence type="ECO:0000256" key="1">
    <source>
        <dbReference type="ARBA" id="ARBA00004304"/>
    </source>
</evidence>
<evidence type="ECO:0000256" key="7">
    <source>
        <dbReference type="ARBA" id="ARBA00022781"/>
    </source>
</evidence>
<proteinExistence type="inferred from homology"/>
<dbReference type="GO" id="GO:0015078">
    <property type="term" value="F:proton transmembrane transporter activity"/>
    <property type="evidence" value="ECO:0007669"/>
    <property type="project" value="InterPro"/>
</dbReference>
<evidence type="ECO:0000256" key="3">
    <source>
        <dbReference type="ARBA" id="ARBA00011291"/>
    </source>
</evidence>
<protein>
    <recommendedName>
        <fullName evidence="12">ATP synthase complex subunit 8</fullName>
    </recommendedName>
</protein>
<keyword evidence="6 12" id="KW-0812">Transmembrane</keyword>
<evidence type="ECO:0000256" key="12">
    <source>
        <dbReference type="RuleBase" id="RU003661"/>
    </source>
</evidence>
<evidence type="ECO:0000256" key="11">
    <source>
        <dbReference type="ARBA" id="ARBA00023136"/>
    </source>
</evidence>
<accession>A0A0U2L5Y8</accession>
<evidence type="ECO:0000256" key="8">
    <source>
        <dbReference type="ARBA" id="ARBA00022989"/>
    </source>
</evidence>
<dbReference type="EMBL" id="KT031802">
    <property type="protein sequence ID" value="ALG35802.1"/>
    <property type="molecule type" value="Genomic_DNA"/>
</dbReference>
<keyword evidence="5 12" id="KW-0138">CF(0)</keyword>
<keyword evidence="8 13" id="KW-1133">Transmembrane helix</keyword>
<organism evidence="14">
    <name type="scientific">Nepa hoffmanni</name>
    <dbReference type="NCBI Taxonomy" id="796936"/>
    <lineage>
        <taxon>Eukaryota</taxon>
        <taxon>Metazoa</taxon>
        <taxon>Ecdysozoa</taxon>
        <taxon>Arthropoda</taxon>
        <taxon>Hexapoda</taxon>
        <taxon>Insecta</taxon>
        <taxon>Pterygota</taxon>
        <taxon>Neoptera</taxon>
        <taxon>Paraneoptera</taxon>
        <taxon>Hemiptera</taxon>
        <taxon>Heteroptera</taxon>
        <taxon>Panheteroptera</taxon>
        <taxon>Nepomorpha</taxon>
        <taxon>Nepidae</taxon>
        <taxon>Nepinae</taxon>
        <taxon>Nepa</taxon>
    </lineage>
</organism>
<evidence type="ECO:0000256" key="2">
    <source>
        <dbReference type="ARBA" id="ARBA00008892"/>
    </source>
</evidence>
<feature type="transmembrane region" description="Helical" evidence="13">
    <location>
        <begin position="6"/>
        <end position="31"/>
    </location>
</feature>
<evidence type="ECO:0000256" key="13">
    <source>
        <dbReference type="SAM" id="Phobius"/>
    </source>
</evidence>
<comment type="subcellular location">
    <subcellularLocation>
        <location evidence="1 12">Mitochondrion membrane</location>
        <topology evidence="1 12">Single-pass membrane protein</topology>
    </subcellularLocation>
</comment>
<reference evidence="14" key="1">
    <citation type="journal article" date="2015" name="Mitochondrial DNA">
        <title>The complete mitochondrial genome of Nepa hoffmanni (Hemiptera: Heteroptera: Nepidae).</title>
        <authorList>
            <person name="Zhang D."/>
            <person name="Xie T."/>
            <person name="Li T."/>
            <person name="Bu W."/>
        </authorList>
    </citation>
    <scope>NUCLEOTIDE SEQUENCE</scope>
</reference>
<keyword evidence="4 12" id="KW-0813">Transport</keyword>
<evidence type="ECO:0000313" key="14">
    <source>
        <dbReference type="EMBL" id="ALG35802.1"/>
    </source>
</evidence>
<evidence type="ECO:0000256" key="10">
    <source>
        <dbReference type="ARBA" id="ARBA00023128"/>
    </source>
</evidence>
<dbReference type="AlphaFoldDB" id="A0A0U2L5Y8"/>
<evidence type="ECO:0000256" key="4">
    <source>
        <dbReference type="ARBA" id="ARBA00022448"/>
    </source>
</evidence>
<dbReference type="RefSeq" id="YP_009172402.1">
    <property type="nucleotide sequence ID" value="NC_028084.1"/>
</dbReference>
<gene>
    <name evidence="14" type="primary">ATP8</name>
</gene>
<sequence length="52" mass="6157">MPQMAPLWWTTLSIMFITMLMIMAALSYFIYLSSPVKAKNKTITKTENNWLW</sequence>
<dbReference type="CTD" id="4509"/>
<keyword evidence="7 12" id="KW-0375">Hydrogen ion transport</keyword>
<comment type="subunit">
    <text evidence="3">F-type ATPases have 2 components, CF(1) - the catalytic core - and CF(0) - the membrane proton channel.</text>
</comment>
<name>A0A0U2L5Y8_9HEMI</name>
<keyword evidence="10 12" id="KW-0496">Mitochondrion</keyword>
<dbReference type="InterPro" id="IPR001421">
    <property type="entry name" value="ATP8_metazoa"/>
</dbReference>
<evidence type="ECO:0000256" key="6">
    <source>
        <dbReference type="ARBA" id="ARBA00022692"/>
    </source>
</evidence>
<dbReference type="GO" id="GO:0015986">
    <property type="term" value="P:proton motive force-driven ATP synthesis"/>
    <property type="evidence" value="ECO:0007669"/>
    <property type="project" value="InterPro"/>
</dbReference>
<comment type="similarity">
    <text evidence="2 12">Belongs to the ATPase protein 8 family.</text>
</comment>
<dbReference type="GeneID" id="26048224"/>
<evidence type="ECO:0000256" key="5">
    <source>
        <dbReference type="ARBA" id="ARBA00022547"/>
    </source>
</evidence>